<dbReference type="SUPFAM" id="SSF50630">
    <property type="entry name" value="Acid proteases"/>
    <property type="match status" value="1"/>
</dbReference>
<accession>M2QES6</accession>
<name>M2QES6_CERS8</name>
<gene>
    <name evidence="1" type="ORF">CERSUDRAFT_78780</name>
</gene>
<sequence length="383" mass="43157">EFRSPNFNPARWFAERVSAAHGDNHLRSELYDEPMGDVVSLEAIALLNEMIPWPTHVERHGVHHEPRFMLLERAEDDVVVLDRYLAIWLFVPVVLLTNPRFELGNWWIRQVSRILAEASQEDETNDYEGYNEEHEPGSGSASIGLNAVSTARPKGVDSLPALQRNAANPRDFKRLIPEPAVVVVEINGHPARALLDSGSLSDFMSSKLAHQLGVKTFELEKALPVHLAVQGSRAKINLGCRAEIKYQSIKETRYFDVINLLNYDLILGTPFWFQHQISVGLNPTAVVVGSSVALPIEGKSVRVLESRAADLFEGEMQRARQHLRDYAAPICVSSSDTPLPPLREINHTIPLIDESKIYHWRPSKCPDALRSAWNEKRDAYLKT</sequence>
<evidence type="ECO:0008006" key="3">
    <source>
        <dbReference type="Google" id="ProtNLM"/>
    </source>
</evidence>
<feature type="non-terminal residue" evidence="1">
    <location>
        <position position="383"/>
    </location>
</feature>
<dbReference type="AlphaFoldDB" id="M2QES6"/>
<dbReference type="Pfam" id="PF13650">
    <property type="entry name" value="Asp_protease_2"/>
    <property type="match status" value="1"/>
</dbReference>
<keyword evidence="2" id="KW-1185">Reference proteome</keyword>
<dbReference type="HOGENOM" id="CLU_047281_2_0_1"/>
<proteinExistence type="predicted"/>
<dbReference type="CDD" id="cd00303">
    <property type="entry name" value="retropepsin_like"/>
    <property type="match status" value="1"/>
</dbReference>
<dbReference type="Gene3D" id="2.40.70.10">
    <property type="entry name" value="Acid Proteases"/>
    <property type="match status" value="1"/>
</dbReference>
<dbReference type="STRING" id="914234.M2QES6"/>
<dbReference type="EMBL" id="KB446070">
    <property type="protein sequence ID" value="EMD30505.1"/>
    <property type="molecule type" value="Genomic_DNA"/>
</dbReference>
<dbReference type="Proteomes" id="UP000016930">
    <property type="component" value="Unassembled WGS sequence"/>
</dbReference>
<dbReference type="InterPro" id="IPR021109">
    <property type="entry name" value="Peptidase_aspartic_dom_sf"/>
</dbReference>
<reference evidence="1 2" key="1">
    <citation type="journal article" date="2012" name="Proc. Natl. Acad. Sci. U.S.A.">
        <title>Comparative genomics of Ceriporiopsis subvermispora and Phanerochaete chrysosporium provide insight into selective ligninolysis.</title>
        <authorList>
            <person name="Fernandez-Fueyo E."/>
            <person name="Ruiz-Duenas F.J."/>
            <person name="Ferreira P."/>
            <person name="Floudas D."/>
            <person name="Hibbett D.S."/>
            <person name="Canessa P."/>
            <person name="Larrondo L.F."/>
            <person name="James T.Y."/>
            <person name="Seelenfreund D."/>
            <person name="Lobos S."/>
            <person name="Polanco R."/>
            <person name="Tello M."/>
            <person name="Honda Y."/>
            <person name="Watanabe T."/>
            <person name="Watanabe T."/>
            <person name="Ryu J.S."/>
            <person name="Kubicek C.P."/>
            <person name="Schmoll M."/>
            <person name="Gaskell J."/>
            <person name="Hammel K.E."/>
            <person name="St John F.J."/>
            <person name="Vanden Wymelenberg A."/>
            <person name="Sabat G."/>
            <person name="Splinter BonDurant S."/>
            <person name="Syed K."/>
            <person name="Yadav J.S."/>
            <person name="Doddapaneni H."/>
            <person name="Subramanian V."/>
            <person name="Lavin J.L."/>
            <person name="Oguiza J.A."/>
            <person name="Perez G."/>
            <person name="Pisabarro A.G."/>
            <person name="Ramirez L."/>
            <person name="Santoyo F."/>
            <person name="Master E."/>
            <person name="Coutinho P.M."/>
            <person name="Henrissat B."/>
            <person name="Lombard V."/>
            <person name="Magnuson J.K."/>
            <person name="Kuees U."/>
            <person name="Hori C."/>
            <person name="Igarashi K."/>
            <person name="Samejima M."/>
            <person name="Held B.W."/>
            <person name="Barry K.W."/>
            <person name="LaButti K.M."/>
            <person name="Lapidus A."/>
            <person name="Lindquist E.A."/>
            <person name="Lucas S.M."/>
            <person name="Riley R."/>
            <person name="Salamov A.A."/>
            <person name="Hoffmeister D."/>
            <person name="Schwenk D."/>
            <person name="Hadar Y."/>
            <person name="Yarden O."/>
            <person name="de Vries R.P."/>
            <person name="Wiebenga A."/>
            <person name="Stenlid J."/>
            <person name="Eastwood D."/>
            <person name="Grigoriev I.V."/>
            <person name="Berka R.M."/>
            <person name="Blanchette R.A."/>
            <person name="Kersten P."/>
            <person name="Martinez A.T."/>
            <person name="Vicuna R."/>
            <person name="Cullen D."/>
        </authorList>
    </citation>
    <scope>NUCLEOTIDE SEQUENCE [LARGE SCALE GENOMIC DNA]</scope>
    <source>
        <strain evidence="1 2">B</strain>
    </source>
</reference>
<dbReference type="OrthoDB" id="1750432at2759"/>
<organism evidence="1 2">
    <name type="scientific">Ceriporiopsis subvermispora (strain B)</name>
    <name type="common">White-rot fungus</name>
    <name type="synonym">Gelatoporia subvermispora</name>
    <dbReference type="NCBI Taxonomy" id="914234"/>
    <lineage>
        <taxon>Eukaryota</taxon>
        <taxon>Fungi</taxon>
        <taxon>Dikarya</taxon>
        <taxon>Basidiomycota</taxon>
        <taxon>Agaricomycotina</taxon>
        <taxon>Agaricomycetes</taxon>
        <taxon>Polyporales</taxon>
        <taxon>Gelatoporiaceae</taxon>
        <taxon>Gelatoporia</taxon>
    </lineage>
</organism>
<protein>
    <recommendedName>
        <fullName evidence="3">Peptidase A2 domain-containing protein</fullName>
    </recommendedName>
</protein>
<evidence type="ECO:0000313" key="1">
    <source>
        <dbReference type="EMBL" id="EMD30505.1"/>
    </source>
</evidence>
<evidence type="ECO:0000313" key="2">
    <source>
        <dbReference type="Proteomes" id="UP000016930"/>
    </source>
</evidence>
<feature type="non-terminal residue" evidence="1">
    <location>
        <position position="1"/>
    </location>
</feature>